<evidence type="ECO:0000313" key="8">
    <source>
        <dbReference type="Proteomes" id="UP001388673"/>
    </source>
</evidence>
<keyword evidence="8" id="KW-1185">Reference proteome</keyword>
<feature type="transmembrane region" description="Helical" evidence="6">
    <location>
        <begin position="229"/>
        <end position="250"/>
    </location>
</feature>
<dbReference type="Pfam" id="PF05653">
    <property type="entry name" value="Mg_trans_NIPA"/>
    <property type="match status" value="1"/>
</dbReference>
<feature type="compositionally biased region" description="Polar residues" evidence="5">
    <location>
        <begin position="186"/>
        <end position="196"/>
    </location>
</feature>
<feature type="transmembrane region" description="Helical" evidence="6">
    <location>
        <begin position="348"/>
        <end position="365"/>
    </location>
</feature>
<dbReference type="GO" id="GO:0015095">
    <property type="term" value="F:magnesium ion transmembrane transporter activity"/>
    <property type="evidence" value="ECO:0007669"/>
    <property type="project" value="InterPro"/>
</dbReference>
<comment type="subcellular location">
    <subcellularLocation>
        <location evidence="1">Membrane</location>
        <topology evidence="1">Multi-pass membrane protein</topology>
    </subcellularLocation>
</comment>
<dbReference type="AlphaFoldDB" id="A0AAW0YWQ4"/>
<protein>
    <recommendedName>
        <fullName evidence="9">DUF803-domain-containing protein</fullName>
    </recommendedName>
</protein>
<feature type="compositionally biased region" description="Polar residues" evidence="5">
    <location>
        <begin position="93"/>
        <end position="137"/>
    </location>
</feature>
<feature type="transmembrane region" description="Helical" evidence="6">
    <location>
        <begin position="385"/>
        <end position="405"/>
    </location>
</feature>
<feature type="compositionally biased region" description="Acidic residues" evidence="5">
    <location>
        <begin position="54"/>
        <end position="69"/>
    </location>
</feature>
<keyword evidence="3 6" id="KW-1133">Transmembrane helix</keyword>
<dbReference type="InterPro" id="IPR008521">
    <property type="entry name" value="Mg_trans_NIPA"/>
</dbReference>
<feature type="compositionally biased region" description="Polar residues" evidence="5">
    <location>
        <begin position="579"/>
        <end position="589"/>
    </location>
</feature>
<feature type="compositionally biased region" description="Gly residues" evidence="5">
    <location>
        <begin position="609"/>
        <end position="624"/>
    </location>
</feature>
<reference evidence="7 8" key="1">
    <citation type="journal article" date="2024" name="bioRxiv">
        <title>Comparative genomics of Cryptococcus and Kwoniella reveals pathogenesis evolution and contrasting karyotype dynamics via intercentromeric recombination or chromosome fusion.</title>
        <authorList>
            <person name="Coelho M.A."/>
            <person name="David-Palma M."/>
            <person name="Shea T."/>
            <person name="Bowers K."/>
            <person name="McGinley-Smith S."/>
            <person name="Mohammad A.W."/>
            <person name="Gnirke A."/>
            <person name="Yurkov A.M."/>
            <person name="Nowrousian M."/>
            <person name="Sun S."/>
            <person name="Cuomo C.A."/>
            <person name="Heitman J."/>
        </authorList>
    </citation>
    <scope>NUCLEOTIDE SEQUENCE [LARGE SCALE GENOMIC DNA]</scope>
    <source>
        <strain evidence="7 8">CBS 13917</strain>
    </source>
</reference>
<evidence type="ECO:0000256" key="5">
    <source>
        <dbReference type="SAM" id="MobiDB-lite"/>
    </source>
</evidence>
<name>A0AAW0YWQ4_9TREE</name>
<evidence type="ECO:0000256" key="2">
    <source>
        <dbReference type="ARBA" id="ARBA00022692"/>
    </source>
</evidence>
<feature type="compositionally biased region" description="Low complexity" evidence="5">
    <location>
        <begin position="625"/>
        <end position="634"/>
    </location>
</feature>
<feature type="transmembrane region" description="Helical" evidence="6">
    <location>
        <begin position="417"/>
        <end position="436"/>
    </location>
</feature>
<feature type="compositionally biased region" description="Polar residues" evidence="5">
    <location>
        <begin position="166"/>
        <end position="178"/>
    </location>
</feature>
<organism evidence="7 8">
    <name type="scientific">Kwoniella newhampshirensis</name>
    <dbReference type="NCBI Taxonomy" id="1651941"/>
    <lineage>
        <taxon>Eukaryota</taxon>
        <taxon>Fungi</taxon>
        <taxon>Dikarya</taxon>
        <taxon>Basidiomycota</taxon>
        <taxon>Agaricomycotina</taxon>
        <taxon>Tremellomycetes</taxon>
        <taxon>Tremellales</taxon>
        <taxon>Cryptococcaceae</taxon>
        <taxon>Kwoniella</taxon>
    </lineage>
</organism>
<feature type="transmembrane region" description="Helical" evidence="6">
    <location>
        <begin position="322"/>
        <end position="341"/>
    </location>
</feature>
<feature type="region of interest" description="Disordered" evidence="5">
    <location>
        <begin position="475"/>
        <end position="497"/>
    </location>
</feature>
<dbReference type="GeneID" id="92182407"/>
<keyword evidence="4 6" id="KW-0472">Membrane</keyword>
<feature type="compositionally biased region" description="Polar residues" evidence="5">
    <location>
        <begin position="482"/>
        <end position="497"/>
    </location>
</feature>
<dbReference type="GO" id="GO:0016020">
    <property type="term" value="C:membrane"/>
    <property type="evidence" value="ECO:0007669"/>
    <property type="project" value="UniProtKB-SubCell"/>
</dbReference>
<dbReference type="Proteomes" id="UP001388673">
    <property type="component" value="Unassembled WGS sequence"/>
</dbReference>
<dbReference type="EMBL" id="JBCAWK010000009">
    <property type="protein sequence ID" value="KAK8849813.1"/>
    <property type="molecule type" value="Genomic_DNA"/>
</dbReference>
<dbReference type="RefSeq" id="XP_066801701.1">
    <property type="nucleotide sequence ID" value="XM_066948242.1"/>
</dbReference>
<feature type="transmembrane region" description="Helical" evidence="6">
    <location>
        <begin position="284"/>
        <end position="302"/>
    </location>
</feature>
<evidence type="ECO:0000256" key="3">
    <source>
        <dbReference type="ARBA" id="ARBA00022989"/>
    </source>
</evidence>
<dbReference type="PANTHER" id="PTHR12570">
    <property type="match status" value="1"/>
</dbReference>
<feature type="compositionally biased region" description="Low complexity" evidence="5">
    <location>
        <begin position="525"/>
        <end position="547"/>
    </location>
</feature>
<feature type="region of interest" description="Disordered" evidence="5">
    <location>
        <begin position="53"/>
        <end position="217"/>
    </location>
</feature>
<dbReference type="KEGG" id="kne:92182407"/>
<feature type="transmembrane region" description="Helical" evidence="6">
    <location>
        <begin position="256"/>
        <end position="275"/>
    </location>
</feature>
<keyword evidence="2 6" id="KW-0812">Transmembrane</keyword>
<dbReference type="PANTHER" id="PTHR12570:SF65">
    <property type="entry name" value="MAGNESIUM TRANSPORTER NIPA9-RELATED"/>
    <property type="match status" value="1"/>
</dbReference>
<sequence length="652" mass="69103">MVYSAIGSVSTSSLIGVGIACGGNVLISLALTIQKLAHRRNEELVQARYQSLQTEEDDQEEHNGDEDCALGEGRVLGAPPPIPEEEEDGKASVTDSGGNATINATPSSPSPGQKPSFSTQAVASTSPKDQADSISSSEQRREGETSQIQTLTAVPVRLVPERTKSGKSQIALQVDSPSSPHPDRFPSSNRSNQHAQNGIDITDSEEDDKEHAAQHSAEVEEGMYLKSKLWWMGMVLIAIGEGGNFLSYGFAPASVVAPLGTVALIANCVFAPLILREQFHKKELLGMGLAIVGAVTVVWSSNSANPRLDPPQLLVALTRLPFLIYTLLNILLLALCLFLSTTSHGHRYICIDVGICALFGGYTVLATKALSSLLSNDFFGAWRWGITWGMVAVVGVTSLGQIRWLNRALMRFQSKEVIPTQFVFFSLAAIIGSAVLYQEFRDVPFSHFVNFAFGIATTFLGVYLLTSSQSSAEEAINDNDADQASPTTSSVPTLPRASSSRSINLLLPTAVSTANERTPLVPTPSISVRRSSATPSSSNTFFSPPTSGGSIPRPIGSKGSVSAALPPGSSLTRVKLSKRTSTSDFSTPTLGLGSQAGFLLMATTPPGTGFQGRPGPGPGSGPGGRTRSSSRGQPYGYGWDEESGRRNSGMPR</sequence>
<evidence type="ECO:0008006" key="9">
    <source>
        <dbReference type="Google" id="ProtNLM"/>
    </source>
</evidence>
<comment type="caution">
    <text evidence="7">The sequence shown here is derived from an EMBL/GenBank/DDBJ whole genome shotgun (WGS) entry which is preliminary data.</text>
</comment>
<feature type="region of interest" description="Disordered" evidence="5">
    <location>
        <begin position="517"/>
        <end position="652"/>
    </location>
</feature>
<evidence type="ECO:0000256" key="6">
    <source>
        <dbReference type="SAM" id="Phobius"/>
    </source>
</evidence>
<dbReference type="SUPFAM" id="SSF103481">
    <property type="entry name" value="Multidrug resistance efflux transporter EmrE"/>
    <property type="match status" value="1"/>
</dbReference>
<evidence type="ECO:0000313" key="7">
    <source>
        <dbReference type="EMBL" id="KAK8849813.1"/>
    </source>
</evidence>
<dbReference type="InterPro" id="IPR037185">
    <property type="entry name" value="EmrE-like"/>
</dbReference>
<feature type="transmembrane region" description="Helical" evidence="6">
    <location>
        <begin position="448"/>
        <end position="466"/>
    </location>
</feature>
<gene>
    <name evidence="7" type="ORF">IAR55_005149</name>
</gene>
<feature type="transmembrane region" description="Helical" evidence="6">
    <location>
        <begin position="12"/>
        <end position="33"/>
    </location>
</feature>
<accession>A0AAW0YWQ4</accession>
<evidence type="ECO:0000256" key="1">
    <source>
        <dbReference type="ARBA" id="ARBA00004141"/>
    </source>
</evidence>
<evidence type="ECO:0000256" key="4">
    <source>
        <dbReference type="ARBA" id="ARBA00023136"/>
    </source>
</evidence>
<proteinExistence type="predicted"/>